<keyword evidence="4 6" id="KW-0472">Membrane</keyword>
<keyword evidence="9" id="KW-1185">Reference proteome</keyword>
<sequence length="181" mass="19882">MVGRRIVQYALDQLLVAVPLVLLATLVVLLFRPAGLAALVPFLTVVAFTVLVLDFAGLWFFAIWWPHRHHGQTPAMRWLRLRVVTLEGEQPPLRAFVIRTVLMLVDGFAWGLAGAGLMLCTPRRQRMGDLVAGTVVVKVARAHETGPESADEAALPRPDGHLGAVARPELALGRGEVRFDR</sequence>
<dbReference type="PANTHER" id="PTHR38480">
    <property type="entry name" value="SLR0254 PROTEIN"/>
    <property type="match status" value="1"/>
</dbReference>
<dbReference type="Pfam" id="PF06271">
    <property type="entry name" value="RDD"/>
    <property type="match status" value="1"/>
</dbReference>
<feature type="transmembrane region" description="Helical" evidence="6">
    <location>
        <begin position="96"/>
        <end position="120"/>
    </location>
</feature>
<proteinExistence type="predicted"/>
<name>A0A1H8WFH6_9PSEU</name>
<keyword evidence="2 6" id="KW-0812">Transmembrane</keyword>
<reference evidence="9" key="1">
    <citation type="submission" date="2016-10" db="EMBL/GenBank/DDBJ databases">
        <authorList>
            <person name="Varghese N."/>
            <person name="Submissions S."/>
        </authorList>
    </citation>
    <scope>NUCLEOTIDE SEQUENCE [LARGE SCALE GENOMIC DNA]</scope>
    <source>
        <strain evidence="9">DSM 44993</strain>
    </source>
</reference>
<evidence type="ECO:0000256" key="4">
    <source>
        <dbReference type="ARBA" id="ARBA00023136"/>
    </source>
</evidence>
<evidence type="ECO:0000256" key="5">
    <source>
        <dbReference type="SAM" id="MobiDB-lite"/>
    </source>
</evidence>
<evidence type="ECO:0000313" key="9">
    <source>
        <dbReference type="Proteomes" id="UP000198582"/>
    </source>
</evidence>
<dbReference type="PANTHER" id="PTHR38480:SF1">
    <property type="entry name" value="SLR0254 PROTEIN"/>
    <property type="match status" value="1"/>
</dbReference>
<gene>
    <name evidence="8" type="ORF">SAMN04489732_105107</name>
</gene>
<feature type="transmembrane region" description="Helical" evidence="6">
    <location>
        <begin position="6"/>
        <end position="31"/>
    </location>
</feature>
<protein>
    <submittedName>
        <fullName evidence="8">Uncharacterized membrane protein YckC, RDD family</fullName>
    </submittedName>
</protein>
<evidence type="ECO:0000256" key="1">
    <source>
        <dbReference type="ARBA" id="ARBA00004141"/>
    </source>
</evidence>
<feature type="domain" description="RDD" evidence="7">
    <location>
        <begin position="2"/>
        <end position="133"/>
    </location>
</feature>
<feature type="region of interest" description="Disordered" evidence="5">
    <location>
        <begin position="143"/>
        <end position="162"/>
    </location>
</feature>
<evidence type="ECO:0000313" key="8">
    <source>
        <dbReference type="EMBL" id="SEP25868.1"/>
    </source>
</evidence>
<evidence type="ECO:0000256" key="2">
    <source>
        <dbReference type="ARBA" id="ARBA00022692"/>
    </source>
</evidence>
<organism evidence="8 9">
    <name type="scientific">Amycolatopsis saalfeldensis</name>
    <dbReference type="NCBI Taxonomy" id="394193"/>
    <lineage>
        <taxon>Bacteria</taxon>
        <taxon>Bacillati</taxon>
        <taxon>Actinomycetota</taxon>
        <taxon>Actinomycetes</taxon>
        <taxon>Pseudonocardiales</taxon>
        <taxon>Pseudonocardiaceae</taxon>
        <taxon>Amycolatopsis</taxon>
    </lineage>
</organism>
<keyword evidence="3 6" id="KW-1133">Transmembrane helix</keyword>
<dbReference type="EMBL" id="FOEF01000005">
    <property type="protein sequence ID" value="SEP25868.1"/>
    <property type="molecule type" value="Genomic_DNA"/>
</dbReference>
<evidence type="ECO:0000256" key="3">
    <source>
        <dbReference type="ARBA" id="ARBA00022989"/>
    </source>
</evidence>
<dbReference type="Proteomes" id="UP000198582">
    <property type="component" value="Unassembled WGS sequence"/>
</dbReference>
<evidence type="ECO:0000259" key="7">
    <source>
        <dbReference type="Pfam" id="PF06271"/>
    </source>
</evidence>
<dbReference type="STRING" id="394193.SAMN04489732_105107"/>
<evidence type="ECO:0000256" key="6">
    <source>
        <dbReference type="SAM" id="Phobius"/>
    </source>
</evidence>
<dbReference type="GO" id="GO:0016020">
    <property type="term" value="C:membrane"/>
    <property type="evidence" value="ECO:0007669"/>
    <property type="project" value="UniProtKB-SubCell"/>
</dbReference>
<comment type="subcellular location">
    <subcellularLocation>
        <location evidence="1">Membrane</location>
        <topology evidence="1">Multi-pass membrane protein</topology>
    </subcellularLocation>
</comment>
<feature type="transmembrane region" description="Helical" evidence="6">
    <location>
        <begin position="38"/>
        <end position="65"/>
    </location>
</feature>
<dbReference type="InterPro" id="IPR010432">
    <property type="entry name" value="RDD"/>
</dbReference>
<dbReference type="AlphaFoldDB" id="A0A1H8WFH6"/>
<accession>A0A1H8WFH6</accession>